<reference evidence="3 4" key="1">
    <citation type="journal article" date="2022" name="Cell">
        <title>Repeat-based holocentromeres influence genome architecture and karyotype evolution.</title>
        <authorList>
            <person name="Hofstatter P.G."/>
            <person name="Thangavel G."/>
            <person name="Lux T."/>
            <person name="Neumann P."/>
            <person name="Vondrak T."/>
            <person name="Novak P."/>
            <person name="Zhang M."/>
            <person name="Costa L."/>
            <person name="Castellani M."/>
            <person name="Scott A."/>
            <person name="Toegelov H."/>
            <person name="Fuchs J."/>
            <person name="Mata-Sucre Y."/>
            <person name="Dias Y."/>
            <person name="Vanzela A.L.L."/>
            <person name="Huettel B."/>
            <person name="Almeida C.C.S."/>
            <person name="Simkova H."/>
            <person name="Souza G."/>
            <person name="Pedrosa-Harand A."/>
            <person name="Macas J."/>
            <person name="Mayer K.F.X."/>
            <person name="Houben A."/>
            <person name="Marques A."/>
        </authorList>
    </citation>
    <scope>NUCLEOTIDE SEQUENCE [LARGE SCALE GENOMIC DNA]</scope>
    <source>
        <strain evidence="3">RhyTen1mFocal</strain>
    </source>
</reference>
<name>A0AAD5ZKG6_9POAL</name>
<feature type="coiled-coil region" evidence="1">
    <location>
        <begin position="98"/>
        <end position="132"/>
    </location>
</feature>
<evidence type="ECO:0000313" key="4">
    <source>
        <dbReference type="Proteomes" id="UP001210211"/>
    </source>
</evidence>
<evidence type="ECO:0000256" key="1">
    <source>
        <dbReference type="SAM" id="Coils"/>
    </source>
</evidence>
<feature type="compositionally biased region" description="Polar residues" evidence="2">
    <location>
        <begin position="160"/>
        <end position="173"/>
    </location>
</feature>
<dbReference type="PANTHER" id="PTHR33701:SF2">
    <property type="entry name" value="TRANSMEMBRANE PROTEIN"/>
    <property type="match status" value="1"/>
</dbReference>
<dbReference type="EMBL" id="JAMRDG010000001">
    <property type="protein sequence ID" value="KAJ3699465.1"/>
    <property type="molecule type" value="Genomic_DNA"/>
</dbReference>
<keyword evidence="1" id="KW-0175">Coiled coil</keyword>
<keyword evidence="4" id="KW-1185">Reference proteome</keyword>
<sequence length="307" mass="34592">MLSLGEQSQRIMSLKRRSFDQQAYIPISSEGMLSSNTQCRDEVGIGQEGFNPIETSNQCRDDDDERLRTVECLRGRLLAERVASKEAKEVTEVIGKKLEKLEKRLNKEIKSRDKAEKRLRHALKKLESLKILDLPESSIGSFSSYSSLANEGFDDKRSSSVKTDNDSLQSSSFEEVKEEKIGLGSENGSWCSIGSEMSRVKDENFGNQLTKNCGSEEEFHADMRKSSASITSVQEVSEEQVIQREENKLAIVPANAETSTEKCKNKSEIKENNVHAVLLALRQVREQLQYSIERRSSISSMKELCGH</sequence>
<dbReference type="PANTHER" id="PTHR33701">
    <property type="entry name" value="TRANSMEMBRANE PROTEIN"/>
    <property type="match status" value="1"/>
</dbReference>
<protein>
    <submittedName>
        <fullName evidence="3">Uncharacterized protein</fullName>
    </submittedName>
</protein>
<feature type="region of interest" description="Disordered" evidence="2">
    <location>
        <begin position="152"/>
        <end position="175"/>
    </location>
</feature>
<proteinExistence type="predicted"/>
<dbReference type="Proteomes" id="UP001210211">
    <property type="component" value="Unassembled WGS sequence"/>
</dbReference>
<comment type="caution">
    <text evidence="3">The sequence shown here is derived from an EMBL/GenBank/DDBJ whole genome shotgun (WGS) entry which is preliminary data.</text>
</comment>
<evidence type="ECO:0000256" key="2">
    <source>
        <dbReference type="SAM" id="MobiDB-lite"/>
    </source>
</evidence>
<evidence type="ECO:0000313" key="3">
    <source>
        <dbReference type="EMBL" id="KAJ3699465.1"/>
    </source>
</evidence>
<accession>A0AAD5ZKG6</accession>
<dbReference type="AlphaFoldDB" id="A0AAD5ZKG6"/>
<organism evidence="3 4">
    <name type="scientific">Rhynchospora tenuis</name>
    <dbReference type="NCBI Taxonomy" id="198213"/>
    <lineage>
        <taxon>Eukaryota</taxon>
        <taxon>Viridiplantae</taxon>
        <taxon>Streptophyta</taxon>
        <taxon>Embryophyta</taxon>
        <taxon>Tracheophyta</taxon>
        <taxon>Spermatophyta</taxon>
        <taxon>Magnoliopsida</taxon>
        <taxon>Liliopsida</taxon>
        <taxon>Poales</taxon>
        <taxon>Cyperaceae</taxon>
        <taxon>Cyperoideae</taxon>
        <taxon>Rhynchosporeae</taxon>
        <taxon>Rhynchospora</taxon>
    </lineage>
</organism>
<gene>
    <name evidence="3" type="ORF">LUZ61_003170</name>
</gene>